<evidence type="ECO:0000256" key="1">
    <source>
        <dbReference type="ARBA" id="ARBA00022737"/>
    </source>
</evidence>
<evidence type="ECO:0000313" key="4">
    <source>
        <dbReference type="Proteomes" id="UP000447434"/>
    </source>
</evidence>
<reference evidence="4" key="1">
    <citation type="journal article" date="2020" name="Nat. Commun.">
        <title>Genome sequence of the cluster root forming white lupin.</title>
        <authorList>
            <person name="Hufnagel B."/>
            <person name="Marques A."/>
            <person name="Soriano A."/>
            <person name="Marques L."/>
            <person name="Divol F."/>
            <person name="Doumas P."/>
            <person name="Sallet E."/>
            <person name="Mancinotti D."/>
            <person name="Carrere S."/>
            <person name="Marande W."/>
            <person name="Arribat S."/>
            <person name="Keller J."/>
            <person name="Huneau C."/>
            <person name="Blein T."/>
            <person name="Aime D."/>
            <person name="Laguerre M."/>
            <person name="Taylor J."/>
            <person name="Schubert V."/>
            <person name="Nelson M."/>
            <person name="Geu-Flores F."/>
            <person name="Crespi M."/>
            <person name="Gallardo-Guerrero K."/>
            <person name="Delaux P.-M."/>
            <person name="Salse J."/>
            <person name="Berges H."/>
            <person name="Guyot R."/>
            <person name="Gouzy J."/>
            <person name="Peret B."/>
        </authorList>
    </citation>
    <scope>NUCLEOTIDE SEQUENCE [LARGE SCALE GENOMIC DNA]</scope>
    <source>
        <strain evidence="4">cv. Amiga</strain>
    </source>
</reference>
<keyword evidence="2" id="KW-1133">Transmembrane helix</keyword>
<keyword evidence="4" id="KW-1185">Reference proteome</keyword>
<evidence type="ECO:0000256" key="2">
    <source>
        <dbReference type="SAM" id="Phobius"/>
    </source>
</evidence>
<dbReference type="OrthoDB" id="5334309at2759"/>
<keyword evidence="2" id="KW-0472">Membrane</keyword>
<dbReference type="Proteomes" id="UP000447434">
    <property type="component" value="Chromosome 15"/>
</dbReference>
<gene>
    <name evidence="3" type="ORF">Lalb_Chr15g0086041</name>
</gene>
<keyword evidence="2" id="KW-0812">Transmembrane</keyword>
<dbReference type="PANTHER" id="PTHR38537:SF8">
    <property type="entry name" value="FILAMIN-A"/>
    <property type="match status" value="1"/>
</dbReference>
<protein>
    <submittedName>
        <fullName evidence="3">Uncharacterized protein</fullName>
    </submittedName>
</protein>
<dbReference type="InterPro" id="IPR044801">
    <property type="entry name" value="Filamin"/>
</dbReference>
<proteinExistence type="predicted"/>
<dbReference type="GO" id="GO:0030036">
    <property type="term" value="P:actin cytoskeleton organization"/>
    <property type="evidence" value="ECO:0007669"/>
    <property type="project" value="InterPro"/>
</dbReference>
<name>A0A6A4PA26_LUPAL</name>
<dbReference type="AlphaFoldDB" id="A0A6A4PA26"/>
<sequence length="199" mass="22214">MGHMSGGEGNFLMTFSMEVNDGLLVTNLPSHLINTTELKHKNSYQWQPLQTYVTISKHFMVKAIGIRFQGTVNDCNDVMQQLFLYGGEHGAVLTLTLNDMGNHGCYPDCAEGMSMPLYTEAMVNLMKKEPMSSFLAHTLGSIIVIEFVVMFSLGVLLLYFTCKCSILLLHERGKRDKKSKELSTVQGSKRKTVSLHIAT</sequence>
<feature type="transmembrane region" description="Helical" evidence="2">
    <location>
        <begin position="134"/>
        <end position="160"/>
    </location>
</feature>
<accession>A0A6A4PA26</accession>
<dbReference type="GO" id="GO:0048235">
    <property type="term" value="P:pollen sperm cell differentiation"/>
    <property type="evidence" value="ECO:0007669"/>
    <property type="project" value="TreeGrafter"/>
</dbReference>
<dbReference type="EMBL" id="WOCE01000015">
    <property type="protein sequence ID" value="KAE9598912.1"/>
    <property type="molecule type" value="Genomic_DNA"/>
</dbReference>
<dbReference type="PANTHER" id="PTHR38537">
    <property type="entry name" value="JITTERBUG, ISOFORM N"/>
    <property type="match status" value="1"/>
</dbReference>
<organism evidence="3 4">
    <name type="scientific">Lupinus albus</name>
    <name type="common">White lupine</name>
    <name type="synonym">Lupinus termis</name>
    <dbReference type="NCBI Taxonomy" id="3870"/>
    <lineage>
        <taxon>Eukaryota</taxon>
        <taxon>Viridiplantae</taxon>
        <taxon>Streptophyta</taxon>
        <taxon>Embryophyta</taxon>
        <taxon>Tracheophyta</taxon>
        <taxon>Spermatophyta</taxon>
        <taxon>Magnoliopsida</taxon>
        <taxon>eudicotyledons</taxon>
        <taxon>Gunneridae</taxon>
        <taxon>Pentapetalae</taxon>
        <taxon>rosids</taxon>
        <taxon>fabids</taxon>
        <taxon>Fabales</taxon>
        <taxon>Fabaceae</taxon>
        <taxon>Papilionoideae</taxon>
        <taxon>50 kb inversion clade</taxon>
        <taxon>genistoids sensu lato</taxon>
        <taxon>core genistoids</taxon>
        <taxon>Genisteae</taxon>
        <taxon>Lupinus</taxon>
    </lineage>
</organism>
<keyword evidence="1" id="KW-0677">Repeat</keyword>
<dbReference type="GO" id="GO:0051015">
    <property type="term" value="F:actin filament binding"/>
    <property type="evidence" value="ECO:0007669"/>
    <property type="project" value="InterPro"/>
</dbReference>
<comment type="caution">
    <text evidence="3">The sequence shown here is derived from an EMBL/GenBank/DDBJ whole genome shotgun (WGS) entry which is preliminary data.</text>
</comment>
<evidence type="ECO:0000313" key="3">
    <source>
        <dbReference type="EMBL" id="KAE9598912.1"/>
    </source>
</evidence>